<dbReference type="InterPro" id="IPR003609">
    <property type="entry name" value="Pan_app"/>
</dbReference>
<keyword evidence="9" id="KW-0325">Glycoprotein</keyword>
<keyword evidence="20" id="KW-1185">Reference proteome</keyword>
<keyword evidence="4" id="KW-0732">Signal</keyword>
<feature type="domain" description="Apple" evidence="18">
    <location>
        <begin position="150"/>
        <end position="235"/>
    </location>
</feature>
<evidence type="ECO:0000256" key="10">
    <source>
        <dbReference type="ARBA" id="ARBA00047899"/>
    </source>
</evidence>
<protein>
    <recommendedName>
        <fullName evidence="1">non-specific serine/threonine protein kinase</fullName>
        <ecNumber evidence="1">2.7.11.1</ecNumber>
    </recommendedName>
</protein>
<dbReference type="GO" id="GO:0048544">
    <property type="term" value="P:recognition of pollen"/>
    <property type="evidence" value="ECO:0007669"/>
    <property type="project" value="InterPro"/>
</dbReference>
<feature type="compositionally biased region" description="Basic and acidic residues" evidence="14">
    <location>
        <begin position="612"/>
        <end position="623"/>
    </location>
</feature>
<evidence type="ECO:0000256" key="8">
    <source>
        <dbReference type="ARBA" id="ARBA00023157"/>
    </source>
</evidence>
<dbReference type="EMBL" id="LFYR01001530">
    <property type="protein sequence ID" value="KMZ61069.1"/>
    <property type="molecule type" value="Genomic_DNA"/>
</dbReference>
<evidence type="ECO:0000256" key="14">
    <source>
        <dbReference type="SAM" id="MobiDB-lite"/>
    </source>
</evidence>
<dbReference type="InterPro" id="IPR008271">
    <property type="entry name" value="Ser/Thr_kinase_AS"/>
</dbReference>
<dbReference type="InterPro" id="IPR000719">
    <property type="entry name" value="Prot_kinase_dom"/>
</dbReference>
<dbReference type="InterPro" id="IPR001245">
    <property type="entry name" value="Ser-Thr/Tyr_kinase_cat_dom"/>
</dbReference>
<evidence type="ECO:0000256" key="7">
    <source>
        <dbReference type="ARBA" id="ARBA00022840"/>
    </source>
</evidence>
<dbReference type="AlphaFoldDB" id="A0A0K9NWC4"/>
<feature type="transmembrane region" description="Helical" evidence="15">
    <location>
        <begin position="249"/>
        <end position="275"/>
    </location>
</feature>
<dbReference type="STRING" id="29655.A0A0K9NWC4"/>
<sequence>MMDHRGSNEIYLKTQNKITFRIGPWNGIQFSDYPTMKVFSNIRFKYRHEETEGYYTFEYVGKGLISRLVMLPNGHLERYAYSDESKKWSLMWKGLNDECDEYSRCGPNGVCDMSVEGFCQCLRGYTPTNPKEWSNRQFDGGCKRIVKILCHSGEGFFLEKRLKFPDITNATLDYKSNDSIKDCERKCLKNCCCTAFSGALISDNSLKGCILWFNELIDLKRFGFGETELFVRLPASELEIKENKNNKKFVIILATSLAAAAVLGLFIFLLVLILWKKNKKRNKMRETLARDLNTEHLQIPNWKDDLVFFKLSTISSATKNFSDDNKIGEGGFGSVYKGKMGDGKNIAVKRLFKIDGERIQENMFMNESGLIAKCQHKNLVQLLGCCIEGDERILVFEFMPNNSLNSIIFGEERRKLVWEKRVEIIIGISKGLQYLHEDSILKIVHRDIKAGNILLDEEMNPKITDFGTARLFASDQKEASTIVKIGTDEYMSPEYAMEGIFSPKSDVFSFGVLLLEIISGKKSLSHYYNNPEANLLELVWSHYNENKSFELLDKCMKDSCSMIQVIRFVEIGLLCVQEYADDRPDMSFVVFLLNNENTTLPKPKQPSFCRVDSSKEIKQKDDNQSLPSASTKDCR</sequence>
<dbReference type="Pfam" id="PF08276">
    <property type="entry name" value="PAN_2"/>
    <property type="match status" value="1"/>
</dbReference>
<dbReference type="PANTHER" id="PTHR27002">
    <property type="entry name" value="RECEPTOR-LIKE SERINE/THREONINE-PROTEIN KINASE SD1-8"/>
    <property type="match status" value="1"/>
</dbReference>
<dbReference type="FunFam" id="1.10.510.10:FF:000060">
    <property type="entry name" value="G-type lectin S-receptor-like serine/threonine-protein kinase"/>
    <property type="match status" value="1"/>
</dbReference>
<keyword evidence="5 13" id="KW-0547">Nucleotide-binding</keyword>
<reference evidence="20" key="1">
    <citation type="journal article" date="2016" name="Nature">
        <title>The genome of the seagrass Zostera marina reveals angiosperm adaptation to the sea.</title>
        <authorList>
            <person name="Olsen J.L."/>
            <person name="Rouze P."/>
            <person name="Verhelst B."/>
            <person name="Lin Y.-C."/>
            <person name="Bayer T."/>
            <person name="Collen J."/>
            <person name="Dattolo E."/>
            <person name="De Paoli E."/>
            <person name="Dittami S."/>
            <person name="Maumus F."/>
            <person name="Michel G."/>
            <person name="Kersting A."/>
            <person name="Lauritano C."/>
            <person name="Lohaus R."/>
            <person name="Toepel M."/>
            <person name="Tonon T."/>
            <person name="Vanneste K."/>
            <person name="Amirebrahimi M."/>
            <person name="Brakel J."/>
            <person name="Bostroem C."/>
            <person name="Chovatia M."/>
            <person name="Grimwood J."/>
            <person name="Jenkins J.W."/>
            <person name="Jueterbock A."/>
            <person name="Mraz A."/>
            <person name="Stam W.T."/>
            <person name="Tice H."/>
            <person name="Bornberg-Bauer E."/>
            <person name="Green P.J."/>
            <person name="Pearson G.A."/>
            <person name="Procaccini G."/>
            <person name="Duarte C.M."/>
            <person name="Schmutz J."/>
            <person name="Reusch T.B.H."/>
            <person name="Van de Peer Y."/>
        </authorList>
    </citation>
    <scope>NUCLEOTIDE SEQUENCE [LARGE SCALE GENOMIC DNA]</scope>
    <source>
        <strain evidence="20">cv. Finnish</strain>
    </source>
</reference>
<keyword evidence="15" id="KW-1133">Transmembrane helix</keyword>
<dbReference type="PROSITE" id="PS50026">
    <property type="entry name" value="EGF_3"/>
    <property type="match status" value="1"/>
</dbReference>
<feature type="binding site" evidence="13">
    <location>
        <position position="349"/>
    </location>
    <ligand>
        <name>ATP</name>
        <dbReference type="ChEBI" id="CHEBI:30616"/>
    </ligand>
</feature>
<dbReference type="FunFam" id="3.30.200.20:FF:000466">
    <property type="entry name" value="Putative LRR receptor-like serine/threonine-protein kinase"/>
    <property type="match status" value="1"/>
</dbReference>
<dbReference type="Pfam" id="PF00954">
    <property type="entry name" value="S_locus_glycop"/>
    <property type="match status" value="1"/>
</dbReference>
<dbReference type="CDD" id="cd01098">
    <property type="entry name" value="PAN_AP_plant"/>
    <property type="match status" value="1"/>
</dbReference>
<gene>
    <name evidence="19" type="ORF">ZOSMA_550G00010</name>
</gene>
<feature type="domain" description="Protein kinase" evidence="16">
    <location>
        <begin position="321"/>
        <end position="580"/>
    </location>
</feature>
<dbReference type="PANTHER" id="PTHR27002:SF1095">
    <property type="entry name" value="G-TYPE LECTIN S-RECEPTOR-LIKE SERINE_THREONINE-PROTEIN KINASE RKS1"/>
    <property type="match status" value="1"/>
</dbReference>
<dbReference type="PROSITE" id="PS50948">
    <property type="entry name" value="PAN"/>
    <property type="match status" value="1"/>
</dbReference>
<evidence type="ECO:0000256" key="2">
    <source>
        <dbReference type="ARBA" id="ARBA00022527"/>
    </source>
</evidence>
<comment type="catalytic activity">
    <reaction evidence="11">
        <text>L-seryl-[protein] + ATP = O-phospho-L-seryl-[protein] + ADP + H(+)</text>
        <dbReference type="Rhea" id="RHEA:17989"/>
        <dbReference type="Rhea" id="RHEA-COMP:9863"/>
        <dbReference type="Rhea" id="RHEA-COMP:11604"/>
        <dbReference type="ChEBI" id="CHEBI:15378"/>
        <dbReference type="ChEBI" id="CHEBI:29999"/>
        <dbReference type="ChEBI" id="CHEBI:30616"/>
        <dbReference type="ChEBI" id="CHEBI:83421"/>
        <dbReference type="ChEBI" id="CHEBI:456216"/>
        <dbReference type="EC" id="2.7.11.1"/>
    </reaction>
</comment>
<evidence type="ECO:0000256" key="3">
    <source>
        <dbReference type="ARBA" id="ARBA00022679"/>
    </source>
</evidence>
<dbReference type="CDD" id="cd00054">
    <property type="entry name" value="EGF_CA"/>
    <property type="match status" value="1"/>
</dbReference>
<comment type="catalytic activity">
    <reaction evidence="10">
        <text>L-threonyl-[protein] + ATP = O-phospho-L-threonyl-[protein] + ADP + H(+)</text>
        <dbReference type="Rhea" id="RHEA:46608"/>
        <dbReference type="Rhea" id="RHEA-COMP:11060"/>
        <dbReference type="Rhea" id="RHEA-COMP:11605"/>
        <dbReference type="ChEBI" id="CHEBI:15378"/>
        <dbReference type="ChEBI" id="CHEBI:30013"/>
        <dbReference type="ChEBI" id="CHEBI:30616"/>
        <dbReference type="ChEBI" id="CHEBI:61977"/>
        <dbReference type="ChEBI" id="CHEBI:456216"/>
        <dbReference type="EC" id="2.7.11.1"/>
    </reaction>
</comment>
<comment type="caution">
    <text evidence="12">Lacks conserved residue(s) required for the propagation of feature annotation.</text>
</comment>
<feature type="region of interest" description="Disordered" evidence="14">
    <location>
        <begin position="602"/>
        <end position="635"/>
    </location>
</feature>
<dbReference type="InterPro" id="IPR000858">
    <property type="entry name" value="S_locus_glycoprot_dom"/>
</dbReference>
<dbReference type="InterPro" id="IPR000742">
    <property type="entry name" value="EGF"/>
</dbReference>
<keyword evidence="7 13" id="KW-0067">ATP-binding</keyword>
<dbReference type="SMART" id="SM00220">
    <property type="entry name" value="S_TKc"/>
    <property type="match status" value="1"/>
</dbReference>
<evidence type="ECO:0000256" key="1">
    <source>
        <dbReference type="ARBA" id="ARBA00012513"/>
    </source>
</evidence>
<dbReference type="Gene3D" id="3.30.200.20">
    <property type="entry name" value="Phosphorylase Kinase, domain 1"/>
    <property type="match status" value="1"/>
</dbReference>
<evidence type="ECO:0000259" key="17">
    <source>
        <dbReference type="PROSITE" id="PS50026"/>
    </source>
</evidence>
<keyword evidence="19" id="KW-0675">Receptor</keyword>
<dbReference type="Pfam" id="PF07714">
    <property type="entry name" value="PK_Tyr_Ser-Thr"/>
    <property type="match status" value="1"/>
</dbReference>
<dbReference type="GO" id="GO:0006955">
    <property type="term" value="P:immune response"/>
    <property type="evidence" value="ECO:0000318"/>
    <property type="project" value="GO_Central"/>
</dbReference>
<dbReference type="Gene3D" id="1.10.510.10">
    <property type="entry name" value="Transferase(Phosphotransferase) domain 1"/>
    <property type="match status" value="1"/>
</dbReference>
<evidence type="ECO:0000256" key="13">
    <source>
        <dbReference type="PROSITE-ProRule" id="PRU10141"/>
    </source>
</evidence>
<keyword evidence="3" id="KW-0808">Transferase</keyword>
<feature type="compositionally biased region" description="Polar residues" evidence="14">
    <location>
        <begin position="624"/>
        <end position="635"/>
    </location>
</feature>
<evidence type="ECO:0000256" key="5">
    <source>
        <dbReference type="ARBA" id="ARBA00022741"/>
    </source>
</evidence>
<keyword evidence="15" id="KW-0812">Transmembrane</keyword>
<keyword evidence="2" id="KW-0723">Serine/threonine-protein kinase</keyword>
<evidence type="ECO:0000256" key="15">
    <source>
        <dbReference type="SAM" id="Phobius"/>
    </source>
</evidence>
<comment type="caution">
    <text evidence="19">The sequence shown here is derived from an EMBL/GenBank/DDBJ whole genome shotgun (WGS) entry which is preliminary data.</text>
</comment>
<evidence type="ECO:0000256" key="4">
    <source>
        <dbReference type="ARBA" id="ARBA00022729"/>
    </source>
</evidence>
<dbReference type="InterPro" id="IPR011009">
    <property type="entry name" value="Kinase-like_dom_sf"/>
</dbReference>
<evidence type="ECO:0000256" key="9">
    <source>
        <dbReference type="ARBA" id="ARBA00023180"/>
    </source>
</evidence>
<organism evidence="19 20">
    <name type="scientific">Zostera marina</name>
    <name type="common">Eelgrass</name>
    <dbReference type="NCBI Taxonomy" id="29655"/>
    <lineage>
        <taxon>Eukaryota</taxon>
        <taxon>Viridiplantae</taxon>
        <taxon>Streptophyta</taxon>
        <taxon>Embryophyta</taxon>
        <taxon>Tracheophyta</taxon>
        <taxon>Spermatophyta</taxon>
        <taxon>Magnoliopsida</taxon>
        <taxon>Liliopsida</taxon>
        <taxon>Zosteraceae</taxon>
        <taxon>Zostera</taxon>
    </lineage>
</organism>
<dbReference type="Proteomes" id="UP000036987">
    <property type="component" value="Unassembled WGS sequence"/>
</dbReference>
<keyword evidence="8" id="KW-1015">Disulfide bond</keyword>
<dbReference type="PROSITE" id="PS50011">
    <property type="entry name" value="PROTEIN_KINASE_DOM"/>
    <property type="match status" value="1"/>
</dbReference>
<dbReference type="SMART" id="SM00473">
    <property type="entry name" value="PAN_AP"/>
    <property type="match status" value="1"/>
</dbReference>
<evidence type="ECO:0000256" key="6">
    <source>
        <dbReference type="ARBA" id="ARBA00022777"/>
    </source>
</evidence>
<keyword evidence="12" id="KW-0245">EGF-like domain</keyword>
<feature type="domain" description="EGF-like" evidence="17">
    <location>
        <begin position="95"/>
        <end position="131"/>
    </location>
</feature>
<dbReference type="SUPFAM" id="SSF56112">
    <property type="entry name" value="Protein kinase-like (PK-like)"/>
    <property type="match status" value="1"/>
</dbReference>
<dbReference type="PROSITE" id="PS00107">
    <property type="entry name" value="PROTEIN_KINASE_ATP"/>
    <property type="match status" value="1"/>
</dbReference>
<keyword evidence="6 19" id="KW-0418">Kinase</keyword>
<proteinExistence type="predicted"/>
<evidence type="ECO:0000313" key="19">
    <source>
        <dbReference type="EMBL" id="KMZ61069.1"/>
    </source>
</evidence>
<dbReference type="OrthoDB" id="4062651at2759"/>
<dbReference type="GO" id="GO:0005886">
    <property type="term" value="C:plasma membrane"/>
    <property type="evidence" value="ECO:0000318"/>
    <property type="project" value="GO_Central"/>
</dbReference>
<dbReference type="EC" id="2.7.11.1" evidence="1"/>
<dbReference type="PROSITE" id="PS00108">
    <property type="entry name" value="PROTEIN_KINASE_ST"/>
    <property type="match status" value="1"/>
</dbReference>
<dbReference type="CDD" id="cd14066">
    <property type="entry name" value="STKc_IRAK"/>
    <property type="match status" value="1"/>
</dbReference>
<dbReference type="GO" id="GO:0005524">
    <property type="term" value="F:ATP binding"/>
    <property type="evidence" value="ECO:0007669"/>
    <property type="project" value="UniProtKB-UniRule"/>
</dbReference>
<evidence type="ECO:0000256" key="11">
    <source>
        <dbReference type="ARBA" id="ARBA00048679"/>
    </source>
</evidence>
<evidence type="ECO:0000259" key="18">
    <source>
        <dbReference type="PROSITE" id="PS50948"/>
    </source>
</evidence>
<evidence type="ECO:0000256" key="12">
    <source>
        <dbReference type="PROSITE-ProRule" id="PRU00076"/>
    </source>
</evidence>
<dbReference type="OMA" id="TTWRING"/>
<evidence type="ECO:0000313" key="20">
    <source>
        <dbReference type="Proteomes" id="UP000036987"/>
    </source>
</evidence>
<evidence type="ECO:0000259" key="16">
    <source>
        <dbReference type="PROSITE" id="PS50011"/>
    </source>
</evidence>
<name>A0A0K9NWC4_ZOSMR</name>
<keyword evidence="15" id="KW-0472">Membrane</keyword>
<dbReference type="GO" id="GO:0007165">
    <property type="term" value="P:signal transduction"/>
    <property type="evidence" value="ECO:0000318"/>
    <property type="project" value="GO_Central"/>
</dbReference>
<dbReference type="GO" id="GO:0004674">
    <property type="term" value="F:protein serine/threonine kinase activity"/>
    <property type="evidence" value="ECO:0000318"/>
    <property type="project" value="GO_Central"/>
</dbReference>
<accession>A0A0K9NWC4</accession>
<dbReference type="InterPro" id="IPR017441">
    <property type="entry name" value="Protein_kinase_ATP_BS"/>
</dbReference>